<evidence type="ECO:0000256" key="9">
    <source>
        <dbReference type="ARBA" id="ARBA00023212"/>
    </source>
</evidence>
<dbReference type="PANTHER" id="PTHR46256">
    <property type="entry name" value="AGAP011099-PA"/>
    <property type="match status" value="1"/>
</dbReference>
<evidence type="ECO:0000313" key="13">
    <source>
        <dbReference type="EMBL" id="KAK7116795.1"/>
    </source>
</evidence>
<dbReference type="Proteomes" id="UP001374579">
    <property type="component" value="Unassembled WGS sequence"/>
</dbReference>
<keyword evidence="8 11" id="KW-0505">Motor protein</keyword>
<keyword evidence="5 11" id="KW-0547">Nucleotide-binding</keyword>
<evidence type="ECO:0000256" key="8">
    <source>
        <dbReference type="ARBA" id="ARBA00023175"/>
    </source>
</evidence>
<dbReference type="InterPro" id="IPR027417">
    <property type="entry name" value="P-loop_NTPase"/>
</dbReference>
<proteinExistence type="inferred from homology"/>
<evidence type="ECO:0000256" key="7">
    <source>
        <dbReference type="ARBA" id="ARBA00023123"/>
    </source>
</evidence>
<dbReference type="SMART" id="SM00242">
    <property type="entry name" value="MYSc"/>
    <property type="match status" value="1"/>
</dbReference>
<evidence type="ECO:0000256" key="3">
    <source>
        <dbReference type="ARBA" id="ARBA00022490"/>
    </source>
</evidence>
<evidence type="ECO:0000256" key="4">
    <source>
        <dbReference type="ARBA" id="ARBA00022737"/>
    </source>
</evidence>
<protein>
    <recommendedName>
        <fullName evidence="12">Myosin motor domain-containing protein</fullName>
    </recommendedName>
</protein>
<dbReference type="GO" id="GO:0003779">
    <property type="term" value="F:actin binding"/>
    <property type="evidence" value="ECO:0007669"/>
    <property type="project" value="UniProtKB-KW"/>
</dbReference>
<comment type="caution">
    <text evidence="13">The sequence shown here is derived from an EMBL/GenBank/DDBJ whole genome shotgun (WGS) entry which is preliminary data.</text>
</comment>
<sequence length="635" mass="71572">MFSDDLENQTYKDEDLADLEYLDNRILLEELMKRFNQHQPYTYVGDSLVAVNPCMPLDIYTEELHDKYQNLHVRSSEPAHIFWVAAQVYRNLLTTGSSQCVVVGGDSGAGKTESTKYILHHLVRNGAASKATSSKGREPLTPDIVGKIEKVNPLLELFGNASTVLNENSSRFGKLVELEYDDQGTLTTARLECFVLEKFRVTSRNPVERNFHVFYALFAGLSEQRLTDLGLDLPAESYRILAPRDQTEGAFRSQEEEESYKARCAQLNSTLPDVGFSQDEIDSLFKCLAAILLITNVEFERWDPDHDETLVLDSEGELCLANAVDVLGLEDVDEFRNSLLQVNMEVKGERMVRQKTLRQARDGRDALARELYSVLFYGIIDKINLNLRQGTSHTSSSRNPCIRLLDISGFENVEGHNGFEQFVINSTNEKLHQFFLQHTFRKELKEYEHEGLPGVDVDFTDNDDIVHLIFSKPEGLIPLLEDEISTNGSDRGWVVKCGGRTNPSDNFTAIAAHTAFKLTHYAGQVEYTAEGFVTKNSDTLPHNLREVVLRSENTFITEYFSMGSDAAAALHRNGRASMRKASMSRRPGMPSAFAGKDRELAKRTGKLTGRFTDQYLKSLSGMMTKLHTATPVFVR</sequence>
<dbReference type="GO" id="GO:0000146">
    <property type="term" value="F:microfilament motor activity"/>
    <property type="evidence" value="ECO:0007669"/>
    <property type="project" value="TreeGrafter"/>
</dbReference>
<dbReference type="GO" id="GO:0042995">
    <property type="term" value="C:cell projection"/>
    <property type="evidence" value="ECO:0007669"/>
    <property type="project" value="UniProtKB-SubCell"/>
</dbReference>
<feature type="binding site" evidence="11">
    <location>
        <begin position="105"/>
        <end position="112"/>
    </location>
    <ligand>
        <name>ATP</name>
        <dbReference type="ChEBI" id="CHEBI:30616"/>
    </ligand>
</feature>
<reference evidence="13 14" key="1">
    <citation type="submission" date="2024-02" db="EMBL/GenBank/DDBJ databases">
        <title>Chromosome-scale genome assembly of the rough periwinkle Littorina saxatilis.</title>
        <authorList>
            <person name="De Jode A."/>
            <person name="Faria R."/>
            <person name="Formenti G."/>
            <person name="Sims Y."/>
            <person name="Smith T.P."/>
            <person name="Tracey A."/>
            <person name="Wood J.M.D."/>
            <person name="Zagrodzka Z.B."/>
            <person name="Johannesson K."/>
            <person name="Butlin R.K."/>
            <person name="Leder E.H."/>
        </authorList>
    </citation>
    <scope>NUCLEOTIDE SEQUENCE [LARGE SCALE GENOMIC DNA]</scope>
    <source>
        <strain evidence="13">Snail1</strain>
        <tissue evidence="13">Muscle</tissue>
    </source>
</reference>
<keyword evidence="4" id="KW-0677">Repeat</keyword>
<dbReference type="Gene3D" id="1.20.120.720">
    <property type="entry name" value="Myosin VI head, motor domain, U50 subdomain"/>
    <property type="match status" value="1"/>
</dbReference>
<dbReference type="Gene3D" id="3.40.850.10">
    <property type="entry name" value="Kinesin motor domain"/>
    <property type="match status" value="1"/>
</dbReference>
<dbReference type="PRINTS" id="PR00193">
    <property type="entry name" value="MYOSINHEAVY"/>
</dbReference>
<dbReference type="InterPro" id="IPR036961">
    <property type="entry name" value="Kinesin_motor_dom_sf"/>
</dbReference>
<keyword evidence="10" id="KW-0966">Cell projection</keyword>
<evidence type="ECO:0000256" key="10">
    <source>
        <dbReference type="ARBA" id="ARBA00023273"/>
    </source>
</evidence>
<dbReference type="GO" id="GO:0005524">
    <property type="term" value="F:ATP binding"/>
    <property type="evidence" value="ECO:0007669"/>
    <property type="project" value="UniProtKB-UniRule"/>
</dbReference>
<evidence type="ECO:0000256" key="6">
    <source>
        <dbReference type="ARBA" id="ARBA00022840"/>
    </source>
</evidence>
<keyword evidence="6 11" id="KW-0067">ATP-binding</keyword>
<comment type="subcellular location">
    <subcellularLocation>
        <location evidence="2">Cell projection</location>
    </subcellularLocation>
    <subcellularLocation>
        <location evidence="1">Cytoplasm</location>
        <location evidence="1">Cytoskeleton</location>
    </subcellularLocation>
</comment>
<dbReference type="EMBL" id="JBAMIC010000001">
    <property type="protein sequence ID" value="KAK7116795.1"/>
    <property type="molecule type" value="Genomic_DNA"/>
</dbReference>
<dbReference type="Gene3D" id="1.10.10.820">
    <property type="match status" value="1"/>
</dbReference>
<keyword evidence="3" id="KW-0963">Cytoplasm</keyword>
<dbReference type="Gene3D" id="1.20.58.530">
    <property type="match status" value="1"/>
</dbReference>
<evidence type="ECO:0000313" key="14">
    <source>
        <dbReference type="Proteomes" id="UP001374579"/>
    </source>
</evidence>
<evidence type="ECO:0000259" key="12">
    <source>
        <dbReference type="PROSITE" id="PS51456"/>
    </source>
</evidence>
<keyword evidence="14" id="KW-1185">Reference proteome</keyword>
<keyword evidence="9" id="KW-0206">Cytoskeleton</keyword>
<accession>A0AAN9GS39</accession>
<keyword evidence="7 11" id="KW-0518">Myosin</keyword>
<dbReference type="Pfam" id="PF00063">
    <property type="entry name" value="Myosin_head"/>
    <property type="match status" value="1"/>
</dbReference>
<dbReference type="InterPro" id="IPR001609">
    <property type="entry name" value="Myosin_head_motor_dom-like"/>
</dbReference>
<evidence type="ECO:0000256" key="11">
    <source>
        <dbReference type="PROSITE-ProRule" id="PRU00782"/>
    </source>
</evidence>
<evidence type="ECO:0000256" key="2">
    <source>
        <dbReference type="ARBA" id="ARBA00004316"/>
    </source>
</evidence>
<dbReference type="GO" id="GO:0004674">
    <property type="term" value="F:protein serine/threonine kinase activity"/>
    <property type="evidence" value="ECO:0007669"/>
    <property type="project" value="TreeGrafter"/>
</dbReference>
<dbReference type="InterPro" id="IPR052409">
    <property type="entry name" value="Myosin-III_kinase_activity"/>
</dbReference>
<dbReference type="SUPFAM" id="SSF52540">
    <property type="entry name" value="P-loop containing nucleoside triphosphate hydrolases"/>
    <property type="match status" value="1"/>
</dbReference>
<dbReference type="GO" id="GO:0016459">
    <property type="term" value="C:myosin complex"/>
    <property type="evidence" value="ECO:0007669"/>
    <property type="project" value="UniProtKB-KW"/>
</dbReference>
<dbReference type="CDD" id="cd00124">
    <property type="entry name" value="MYSc"/>
    <property type="match status" value="1"/>
</dbReference>
<keyword evidence="11" id="KW-0009">Actin-binding</keyword>
<dbReference type="PROSITE" id="PS51456">
    <property type="entry name" value="MYOSIN_MOTOR"/>
    <property type="match status" value="1"/>
</dbReference>
<feature type="domain" description="Myosin motor" evidence="12">
    <location>
        <begin position="11"/>
        <end position="635"/>
    </location>
</feature>
<gene>
    <name evidence="13" type="ORF">V1264_002411</name>
</gene>
<evidence type="ECO:0000256" key="5">
    <source>
        <dbReference type="ARBA" id="ARBA00022741"/>
    </source>
</evidence>
<organism evidence="13 14">
    <name type="scientific">Littorina saxatilis</name>
    <dbReference type="NCBI Taxonomy" id="31220"/>
    <lineage>
        <taxon>Eukaryota</taxon>
        <taxon>Metazoa</taxon>
        <taxon>Spiralia</taxon>
        <taxon>Lophotrochozoa</taxon>
        <taxon>Mollusca</taxon>
        <taxon>Gastropoda</taxon>
        <taxon>Caenogastropoda</taxon>
        <taxon>Littorinimorpha</taxon>
        <taxon>Littorinoidea</taxon>
        <taxon>Littorinidae</taxon>
        <taxon>Littorina</taxon>
    </lineage>
</organism>
<comment type="caution">
    <text evidence="11">Lacks conserved residue(s) required for the propagation of feature annotation.</text>
</comment>
<dbReference type="AlphaFoldDB" id="A0AAN9GS39"/>
<dbReference type="PANTHER" id="PTHR46256:SF3">
    <property type="entry name" value="MYOSIN MOTOR DOMAIN-CONTAINING PROTEIN"/>
    <property type="match status" value="1"/>
</dbReference>
<evidence type="ECO:0000256" key="1">
    <source>
        <dbReference type="ARBA" id="ARBA00004245"/>
    </source>
</evidence>
<dbReference type="GO" id="GO:0030832">
    <property type="term" value="P:regulation of actin filament length"/>
    <property type="evidence" value="ECO:0007669"/>
    <property type="project" value="TreeGrafter"/>
</dbReference>
<comment type="similarity">
    <text evidence="11">Belongs to the TRAFAC class myosin-kinesin ATPase superfamily. Myosin family.</text>
</comment>
<name>A0AAN9GS39_9CAEN</name>